<dbReference type="AlphaFoldDB" id="A0AAE9XNA0"/>
<proteinExistence type="predicted"/>
<name>A0AAE9XNA0_9LACT</name>
<dbReference type="EMBL" id="CP116590">
    <property type="protein sequence ID" value="WCG37040.1"/>
    <property type="molecule type" value="Genomic_DNA"/>
</dbReference>
<evidence type="ECO:0000313" key="1">
    <source>
        <dbReference type="EMBL" id="WCG37040.1"/>
    </source>
</evidence>
<gene>
    <name evidence="1" type="ORF">PML80_05810</name>
</gene>
<dbReference type="RefSeq" id="WP_271735303.1">
    <property type="nucleotide sequence ID" value="NZ_CP116590.1"/>
</dbReference>
<evidence type="ECO:0000313" key="2">
    <source>
        <dbReference type="Proteomes" id="UP001179483"/>
    </source>
</evidence>
<dbReference type="Proteomes" id="UP001179483">
    <property type="component" value="Chromosome"/>
</dbReference>
<organism evidence="1 2">
    <name type="scientific">Aerococcus urinaeequi</name>
    <dbReference type="NCBI Taxonomy" id="51665"/>
    <lineage>
        <taxon>Bacteria</taxon>
        <taxon>Bacillati</taxon>
        <taxon>Bacillota</taxon>
        <taxon>Bacilli</taxon>
        <taxon>Lactobacillales</taxon>
        <taxon>Aerococcaceae</taxon>
        <taxon>Aerococcus</taxon>
    </lineage>
</organism>
<reference evidence="1" key="1">
    <citation type="submission" date="2023-01" db="EMBL/GenBank/DDBJ databases">
        <title>Oxazolidinone resistance genes in florfenicol resistant enterococci from beef cattle and veal calves at slaughter.</title>
        <authorList>
            <person name="Biggel M."/>
        </authorList>
    </citation>
    <scope>NUCLEOTIDE SEQUENCE</scope>
    <source>
        <strain evidence="1">K79-1</strain>
    </source>
</reference>
<protein>
    <submittedName>
        <fullName evidence="1">Uncharacterized protein</fullName>
    </submittedName>
</protein>
<sequence>MIINTEQINELLNNQNISTNQIQNITGFNRKNVWMYRTGRTDINKMQLHTLIKLQQCYNATHNTLMKYKNFEQVIDSYNGRFGPTEIFISPDGELKILYDGVVGEIGQEDIKVTDKDTENKLNNLKLKNLLREVEND</sequence>
<accession>A0AAE9XNA0</accession>